<sequence>MSETKDVSPKLEQRAVSEDPGNEDVAGPVKKKSRSRGDSTAIKRRCVSTACIACRKRKSKCDGNTPSCAACSSVYGTECVYHPNSDHRRKGVYKEKIDSLKTRSSTLQTLVQAILNAAEDDVPDLIRQIRTCESLDDVADSILRQEQGLEEEDNDIDDSVTYTTSMIPTFETELSGKMGALRVENGTSRFLGGTSNLIHLEPTDDDDLQFAASEAYTQQDNPLTSWTNVTSETEVVVHLINMYFTWHYPYFTTLSKSLFYRDFLLGKPTIAPKRTIYCSSLLVNAMLALGCHFTNSPQGCADPDNPTTKGDAFFAQAKRLIVENDEYEKPRLTTVQALCLMSVREAGCGREAKGWVYSGMSFRMAQDMGLNLDSGGMSNSKETMDEQEIDARRITFWGCFLFDKCWSNYLGRLPQLPVANITVSKYDVFPDEDADIWSPYTDNGVSQLHAQSSRTRTVALQISSLCEISSDLLTFFYHPQHLERSVGRSQELKKLSELQTRLETWRRELPKELEPKEGQLPNVLLMHMFFHLLYIHLFRPFLKYHPSTSPLPSHVSPRKLCVQGASAISKLMRIYKRTYGLRQICNIAVYIVHSACTLHLLNLPEKTAKRDIVHGVKHLEEIAEDWLCARRTLSILSVLARKWKIDLPEEASAVLTRTDIRFGYFSTADVPSPKQELIVTTPPTSAPSPPSNMQTQPASNPDLPRDPNPLKQSLYSYLPDSRAMPSMNETQRTSMSQGPASSMEAVSSVSGSMNIPITSGVSSVPYTSNHYSTPSTSTLRSVLSLDNNLPRNNSGTTTMSADSGTMTRQVSPNTMFGGVDALVESQDWWLQDQASLVLGFDNWMGANDGMGSNTTTSAASPDMATRSTAGPGFYMPNGNDKFGDEDWNY</sequence>
<dbReference type="Gene3D" id="4.10.240.10">
    <property type="entry name" value="Zn(2)-C6 fungal-type DNA-binding domain"/>
    <property type="match status" value="1"/>
</dbReference>
<evidence type="ECO:0000313" key="11">
    <source>
        <dbReference type="Proteomes" id="UP000824998"/>
    </source>
</evidence>
<proteinExistence type="predicted"/>
<dbReference type="GO" id="GO:0000981">
    <property type="term" value="F:DNA-binding transcription factor activity, RNA polymerase II-specific"/>
    <property type="evidence" value="ECO:0007669"/>
    <property type="project" value="InterPro"/>
</dbReference>
<evidence type="ECO:0000256" key="7">
    <source>
        <dbReference type="ARBA" id="ARBA00023242"/>
    </source>
</evidence>
<dbReference type="GO" id="GO:0006351">
    <property type="term" value="P:DNA-templated transcription"/>
    <property type="evidence" value="ECO:0007669"/>
    <property type="project" value="InterPro"/>
</dbReference>
<dbReference type="OrthoDB" id="2162761at2759"/>
<dbReference type="PROSITE" id="PS00463">
    <property type="entry name" value="ZN2_CY6_FUNGAL_1"/>
    <property type="match status" value="1"/>
</dbReference>
<comment type="subcellular location">
    <subcellularLocation>
        <location evidence="1">Nucleus</location>
    </subcellularLocation>
</comment>
<dbReference type="GO" id="GO:0005634">
    <property type="term" value="C:nucleus"/>
    <property type="evidence" value="ECO:0007669"/>
    <property type="project" value="UniProtKB-SubCell"/>
</dbReference>
<keyword evidence="5" id="KW-0238">DNA-binding</keyword>
<dbReference type="InterPro" id="IPR001138">
    <property type="entry name" value="Zn2Cys6_DnaBD"/>
</dbReference>
<accession>A0A9P7YM82</accession>
<dbReference type="PROSITE" id="PS50048">
    <property type="entry name" value="ZN2_CY6_FUNGAL_2"/>
    <property type="match status" value="1"/>
</dbReference>
<comment type="caution">
    <text evidence="10">The sequence shown here is derived from an EMBL/GenBank/DDBJ whole genome shotgun (WGS) entry which is preliminary data.</text>
</comment>
<reference evidence="10" key="1">
    <citation type="journal article" date="2021" name="IMA Fungus">
        <title>Genomic characterization of three marine fungi, including Emericellopsis atlantica sp. nov. with signatures of a generalist lifestyle and marine biomass degradation.</title>
        <authorList>
            <person name="Hagestad O.C."/>
            <person name="Hou L."/>
            <person name="Andersen J.H."/>
            <person name="Hansen E.H."/>
            <person name="Altermark B."/>
            <person name="Li C."/>
            <person name="Kuhnert E."/>
            <person name="Cox R.J."/>
            <person name="Crous P.W."/>
            <person name="Spatafora J.W."/>
            <person name="Lail K."/>
            <person name="Amirebrahimi M."/>
            <person name="Lipzen A."/>
            <person name="Pangilinan J."/>
            <person name="Andreopoulos W."/>
            <person name="Hayes R.D."/>
            <person name="Ng V."/>
            <person name="Grigoriev I.V."/>
            <person name="Jackson S.A."/>
            <person name="Sutton T.D.S."/>
            <person name="Dobson A.D.W."/>
            <person name="Rama T."/>
        </authorList>
    </citation>
    <scope>NUCLEOTIDE SEQUENCE</scope>
    <source>
        <strain evidence="10">TRa018bII</strain>
    </source>
</reference>
<keyword evidence="7" id="KW-0539">Nucleus</keyword>
<evidence type="ECO:0000256" key="3">
    <source>
        <dbReference type="ARBA" id="ARBA00022833"/>
    </source>
</evidence>
<feature type="region of interest" description="Disordered" evidence="8">
    <location>
        <begin position="675"/>
        <end position="747"/>
    </location>
</feature>
<dbReference type="Pfam" id="PF04082">
    <property type="entry name" value="Fungal_trans"/>
    <property type="match status" value="1"/>
</dbReference>
<evidence type="ECO:0000256" key="6">
    <source>
        <dbReference type="ARBA" id="ARBA00023163"/>
    </source>
</evidence>
<evidence type="ECO:0000259" key="9">
    <source>
        <dbReference type="PROSITE" id="PS50048"/>
    </source>
</evidence>
<dbReference type="InterPro" id="IPR036864">
    <property type="entry name" value="Zn2-C6_fun-type_DNA-bd_sf"/>
</dbReference>
<evidence type="ECO:0000313" key="10">
    <source>
        <dbReference type="EMBL" id="KAG9236348.1"/>
    </source>
</evidence>
<evidence type="ECO:0000256" key="4">
    <source>
        <dbReference type="ARBA" id="ARBA00023015"/>
    </source>
</evidence>
<dbReference type="EMBL" id="MU251409">
    <property type="protein sequence ID" value="KAG9236348.1"/>
    <property type="molecule type" value="Genomic_DNA"/>
</dbReference>
<dbReference type="PANTHER" id="PTHR31313:SF81">
    <property type="entry name" value="TY1 ENHANCER ACTIVATOR"/>
    <property type="match status" value="1"/>
</dbReference>
<organism evidence="10 11">
    <name type="scientific">Amylocarpus encephaloides</name>
    <dbReference type="NCBI Taxonomy" id="45428"/>
    <lineage>
        <taxon>Eukaryota</taxon>
        <taxon>Fungi</taxon>
        <taxon>Dikarya</taxon>
        <taxon>Ascomycota</taxon>
        <taxon>Pezizomycotina</taxon>
        <taxon>Leotiomycetes</taxon>
        <taxon>Helotiales</taxon>
        <taxon>Helotiales incertae sedis</taxon>
        <taxon>Amylocarpus</taxon>
    </lineage>
</organism>
<feature type="domain" description="Zn(2)-C6 fungal-type" evidence="9">
    <location>
        <begin position="50"/>
        <end position="81"/>
    </location>
</feature>
<feature type="compositionally biased region" description="Polar residues" evidence="8">
    <location>
        <begin position="727"/>
        <end position="739"/>
    </location>
</feature>
<keyword evidence="4" id="KW-0805">Transcription regulation</keyword>
<dbReference type="Proteomes" id="UP000824998">
    <property type="component" value="Unassembled WGS sequence"/>
</dbReference>
<dbReference type="SUPFAM" id="SSF57701">
    <property type="entry name" value="Zn2/Cys6 DNA-binding domain"/>
    <property type="match status" value="1"/>
</dbReference>
<dbReference type="InterPro" id="IPR007219">
    <property type="entry name" value="XnlR_reg_dom"/>
</dbReference>
<evidence type="ECO:0000256" key="2">
    <source>
        <dbReference type="ARBA" id="ARBA00022723"/>
    </source>
</evidence>
<dbReference type="CDD" id="cd12148">
    <property type="entry name" value="fungal_TF_MHR"/>
    <property type="match status" value="1"/>
</dbReference>
<keyword evidence="3" id="KW-0862">Zinc</keyword>
<dbReference type="GO" id="GO:0008270">
    <property type="term" value="F:zinc ion binding"/>
    <property type="evidence" value="ECO:0007669"/>
    <property type="project" value="InterPro"/>
</dbReference>
<protein>
    <submittedName>
        <fullName evidence="10">Fungal-specific transcription factor domain-containing protein</fullName>
    </submittedName>
</protein>
<evidence type="ECO:0000256" key="5">
    <source>
        <dbReference type="ARBA" id="ARBA00023125"/>
    </source>
</evidence>
<feature type="region of interest" description="Disordered" evidence="8">
    <location>
        <begin position="786"/>
        <end position="807"/>
    </location>
</feature>
<dbReference type="SMART" id="SM00066">
    <property type="entry name" value="GAL4"/>
    <property type="match status" value="1"/>
</dbReference>
<evidence type="ECO:0000256" key="1">
    <source>
        <dbReference type="ARBA" id="ARBA00004123"/>
    </source>
</evidence>
<dbReference type="Pfam" id="PF00172">
    <property type="entry name" value="Zn_clus"/>
    <property type="match status" value="1"/>
</dbReference>
<name>A0A9P7YM82_9HELO</name>
<dbReference type="SMART" id="SM00906">
    <property type="entry name" value="Fungal_trans"/>
    <property type="match status" value="1"/>
</dbReference>
<dbReference type="GO" id="GO:0003677">
    <property type="term" value="F:DNA binding"/>
    <property type="evidence" value="ECO:0007669"/>
    <property type="project" value="UniProtKB-KW"/>
</dbReference>
<dbReference type="InterPro" id="IPR051615">
    <property type="entry name" value="Transcr_Regulatory_Elem"/>
</dbReference>
<evidence type="ECO:0000256" key="8">
    <source>
        <dbReference type="SAM" id="MobiDB-lite"/>
    </source>
</evidence>
<feature type="region of interest" description="Disordered" evidence="8">
    <location>
        <begin position="851"/>
        <end position="877"/>
    </location>
</feature>
<dbReference type="CDD" id="cd00067">
    <property type="entry name" value="GAL4"/>
    <property type="match status" value="1"/>
</dbReference>
<gene>
    <name evidence="10" type="ORF">BJ875DRAFT_232442</name>
</gene>
<feature type="compositionally biased region" description="Basic and acidic residues" evidence="8">
    <location>
        <begin position="1"/>
        <end position="17"/>
    </location>
</feature>
<keyword evidence="11" id="KW-1185">Reference proteome</keyword>
<keyword evidence="6" id="KW-0804">Transcription</keyword>
<dbReference type="PANTHER" id="PTHR31313">
    <property type="entry name" value="TY1 ENHANCER ACTIVATOR"/>
    <property type="match status" value="1"/>
</dbReference>
<feature type="region of interest" description="Disordered" evidence="8">
    <location>
        <begin position="1"/>
        <end position="38"/>
    </location>
</feature>
<keyword evidence="2" id="KW-0479">Metal-binding</keyword>
<dbReference type="AlphaFoldDB" id="A0A9P7YM82"/>